<dbReference type="PROSITE" id="PS51724">
    <property type="entry name" value="SPOR"/>
    <property type="match status" value="1"/>
</dbReference>
<evidence type="ECO:0000259" key="1">
    <source>
        <dbReference type="PROSITE" id="PS51724"/>
    </source>
</evidence>
<keyword evidence="2" id="KW-0132">Cell division</keyword>
<evidence type="ECO:0000313" key="2">
    <source>
        <dbReference type="EMBL" id="OAD23174.1"/>
    </source>
</evidence>
<dbReference type="Pfam" id="PF05036">
    <property type="entry name" value="SPOR"/>
    <property type="match status" value="1"/>
</dbReference>
<dbReference type="AlphaFoldDB" id="A0A0A6P198"/>
<gene>
    <name evidence="2" type="ORF">THIOM_001002</name>
</gene>
<accession>A0A0A6P198</accession>
<comment type="caution">
    <text evidence="2">The sequence shown here is derived from an EMBL/GenBank/DDBJ whole genome shotgun (WGS) entry which is preliminary data.</text>
</comment>
<dbReference type="GO" id="GO:0051301">
    <property type="term" value="P:cell division"/>
    <property type="evidence" value="ECO:0007669"/>
    <property type="project" value="UniProtKB-KW"/>
</dbReference>
<dbReference type="SUPFAM" id="SSF110997">
    <property type="entry name" value="Sporulation related repeat"/>
    <property type="match status" value="1"/>
</dbReference>
<protein>
    <submittedName>
        <fullName evidence="2">Sporulation/cell division region, bacteria domain protein</fullName>
    </submittedName>
</protein>
<sequence length="249" mass="28201">MGGSYSKPWRQGANLGSKIFLSLAQYAITTGKLVEQTVIRKTHHIDLFDAEGNWTTEEQQQTPFDLNKYLVDNQIDYAFPIAMSDTNIVFEQDGFFLQGKKAKALLLSKSQIESLVPWFSQATKIAALYKADNNYFVLLEAGYHYMDMDFLQAVVVISHHTYQKALDSLSQNAPRWQVQVGCFGKTSNAKQQVQRLETAHFSAQIVFNDKANCHRVILTPLQATREQAKQLSEQLQKALNIKGYVGKTE</sequence>
<dbReference type="Gene3D" id="3.30.70.1070">
    <property type="entry name" value="Sporulation related repeat"/>
    <property type="match status" value="1"/>
</dbReference>
<dbReference type="InterPro" id="IPR036680">
    <property type="entry name" value="SPOR-like_sf"/>
</dbReference>
<proteinExistence type="predicted"/>
<dbReference type="GO" id="GO:0042834">
    <property type="term" value="F:peptidoglycan binding"/>
    <property type="evidence" value="ECO:0007669"/>
    <property type="project" value="InterPro"/>
</dbReference>
<organism evidence="2 3">
    <name type="scientific">Candidatus Thiomargarita nelsonii</name>
    <dbReference type="NCBI Taxonomy" id="1003181"/>
    <lineage>
        <taxon>Bacteria</taxon>
        <taxon>Pseudomonadati</taxon>
        <taxon>Pseudomonadota</taxon>
        <taxon>Gammaproteobacteria</taxon>
        <taxon>Thiotrichales</taxon>
        <taxon>Thiotrichaceae</taxon>
        <taxon>Thiomargarita</taxon>
    </lineage>
</organism>
<dbReference type="InterPro" id="IPR007730">
    <property type="entry name" value="SPOR-like_dom"/>
</dbReference>
<dbReference type="EMBL" id="LUTY01000509">
    <property type="protein sequence ID" value="OAD23174.1"/>
    <property type="molecule type" value="Genomic_DNA"/>
</dbReference>
<keyword evidence="3" id="KW-1185">Reference proteome</keyword>
<dbReference type="Proteomes" id="UP000076962">
    <property type="component" value="Unassembled WGS sequence"/>
</dbReference>
<feature type="domain" description="SPOR" evidence="1">
    <location>
        <begin position="170"/>
        <end position="248"/>
    </location>
</feature>
<evidence type="ECO:0000313" key="3">
    <source>
        <dbReference type="Proteomes" id="UP000076962"/>
    </source>
</evidence>
<reference evidence="2 3" key="1">
    <citation type="submission" date="2016-05" db="EMBL/GenBank/DDBJ databases">
        <title>Single-cell genome of chain-forming Candidatus Thiomargarita nelsonii and comparison to other large sulfur-oxidizing bacteria.</title>
        <authorList>
            <person name="Winkel M."/>
            <person name="Salman V."/>
            <person name="Woyke T."/>
            <person name="Schulz-Vogt H."/>
            <person name="Richter M."/>
            <person name="Flood B."/>
            <person name="Bailey J."/>
            <person name="Amann R."/>
            <person name="Mussmann M."/>
        </authorList>
    </citation>
    <scope>NUCLEOTIDE SEQUENCE [LARGE SCALE GENOMIC DNA]</scope>
    <source>
        <strain evidence="2 3">THI036</strain>
    </source>
</reference>
<keyword evidence="2" id="KW-0131">Cell cycle</keyword>
<name>A0A0A6P198_9GAMM</name>